<keyword evidence="2" id="KW-1185">Reference proteome</keyword>
<dbReference type="Proteomes" id="UP001595456">
    <property type="component" value="Unassembled WGS sequence"/>
</dbReference>
<accession>A0ABV7E8N3</accession>
<reference evidence="2" key="1">
    <citation type="journal article" date="2019" name="Int. J. Syst. Evol. Microbiol.">
        <title>The Global Catalogue of Microorganisms (GCM) 10K type strain sequencing project: providing services to taxonomists for standard genome sequencing and annotation.</title>
        <authorList>
            <consortium name="The Broad Institute Genomics Platform"/>
            <consortium name="The Broad Institute Genome Sequencing Center for Infectious Disease"/>
            <person name="Wu L."/>
            <person name="Ma J."/>
        </authorList>
    </citation>
    <scope>NUCLEOTIDE SEQUENCE [LARGE SCALE GENOMIC DNA]</scope>
    <source>
        <strain evidence="2">KCTC 52607</strain>
    </source>
</reference>
<dbReference type="EMBL" id="JBHRST010000016">
    <property type="protein sequence ID" value="MFC3098171.1"/>
    <property type="molecule type" value="Genomic_DNA"/>
</dbReference>
<sequence length="158" mass="16664">MPAPRPCRPDPSAINPARRALVDRMAQPPQLADCGALGRDTVRAIRILAAHSSRGSDPLPDLLRHLGSVDAVRSLIAFADAAGNAWPERVQVLRPCCGLASPDEVTLAAMVAAAARANRWDFGHQLAGFIPSAHHDALFDLAVRLAASWRGPEGGSVA</sequence>
<dbReference type="RefSeq" id="WP_336926602.1">
    <property type="nucleotide sequence ID" value="NZ_JBANRO010000008.1"/>
</dbReference>
<organism evidence="1 2">
    <name type="scientific">Alteraurantiacibacter palmitatis</name>
    <dbReference type="NCBI Taxonomy" id="2054628"/>
    <lineage>
        <taxon>Bacteria</taxon>
        <taxon>Pseudomonadati</taxon>
        <taxon>Pseudomonadota</taxon>
        <taxon>Alphaproteobacteria</taxon>
        <taxon>Sphingomonadales</taxon>
        <taxon>Erythrobacteraceae</taxon>
        <taxon>Alteraurantiacibacter</taxon>
    </lineage>
</organism>
<comment type="caution">
    <text evidence="1">The sequence shown here is derived from an EMBL/GenBank/DDBJ whole genome shotgun (WGS) entry which is preliminary data.</text>
</comment>
<evidence type="ECO:0000313" key="1">
    <source>
        <dbReference type="EMBL" id="MFC3098171.1"/>
    </source>
</evidence>
<evidence type="ECO:0008006" key="3">
    <source>
        <dbReference type="Google" id="ProtNLM"/>
    </source>
</evidence>
<protein>
    <recommendedName>
        <fullName evidence="3">DUF2336 domain-containing protein</fullName>
    </recommendedName>
</protein>
<gene>
    <name evidence="1" type="ORF">ACFODU_10255</name>
</gene>
<proteinExistence type="predicted"/>
<name>A0ABV7E8N3_9SPHN</name>
<evidence type="ECO:0000313" key="2">
    <source>
        <dbReference type="Proteomes" id="UP001595456"/>
    </source>
</evidence>